<keyword evidence="2" id="KW-1185">Reference proteome</keyword>
<proteinExistence type="predicted"/>
<organism evidence="1 2">
    <name type="scientific">Ixodes persulcatus</name>
    <name type="common">Taiga tick</name>
    <dbReference type="NCBI Taxonomy" id="34615"/>
    <lineage>
        <taxon>Eukaryota</taxon>
        <taxon>Metazoa</taxon>
        <taxon>Ecdysozoa</taxon>
        <taxon>Arthropoda</taxon>
        <taxon>Chelicerata</taxon>
        <taxon>Arachnida</taxon>
        <taxon>Acari</taxon>
        <taxon>Parasitiformes</taxon>
        <taxon>Ixodida</taxon>
        <taxon>Ixodoidea</taxon>
        <taxon>Ixodidae</taxon>
        <taxon>Ixodinae</taxon>
        <taxon>Ixodes</taxon>
    </lineage>
</organism>
<gene>
    <name evidence="1" type="ORF">HPB47_007964</name>
</gene>
<accession>A0AC60P6E7</accession>
<protein>
    <submittedName>
        <fullName evidence="1">Uncharacterized protein</fullName>
    </submittedName>
</protein>
<reference evidence="1 2" key="1">
    <citation type="journal article" date="2020" name="Cell">
        <title>Large-Scale Comparative Analyses of Tick Genomes Elucidate Their Genetic Diversity and Vector Capacities.</title>
        <authorList>
            <consortium name="Tick Genome and Microbiome Consortium (TIGMIC)"/>
            <person name="Jia N."/>
            <person name="Wang J."/>
            <person name="Shi W."/>
            <person name="Du L."/>
            <person name="Sun Y."/>
            <person name="Zhan W."/>
            <person name="Jiang J.F."/>
            <person name="Wang Q."/>
            <person name="Zhang B."/>
            <person name="Ji P."/>
            <person name="Bell-Sakyi L."/>
            <person name="Cui X.M."/>
            <person name="Yuan T.T."/>
            <person name="Jiang B.G."/>
            <person name="Yang W.F."/>
            <person name="Lam T.T."/>
            <person name="Chang Q.C."/>
            <person name="Ding S.J."/>
            <person name="Wang X.J."/>
            <person name="Zhu J.G."/>
            <person name="Ruan X.D."/>
            <person name="Zhao L."/>
            <person name="Wei J.T."/>
            <person name="Ye R.Z."/>
            <person name="Que T.C."/>
            <person name="Du C.H."/>
            <person name="Zhou Y.H."/>
            <person name="Cheng J.X."/>
            <person name="Dai P.F."/>
            <person name="Guo W.B."/>
            <person name="Han X.H."/>
            <person name="Huang E.J."/>
            <person name="Li L.F."/>
            <person name="Wei W."/>
            <person name="Gao Y.C."/>
            <person name="Liu J.Z."/>
            <person name="Shao H.Z."/>
            <person name="Wang X."/>
            <person name="Wang C.C."/>
            <person name="Yang T.C."/>
            <person name="Huo Q.B."/>
            <person name="Li W."/>
            <person name="Chen H.Y."/>
            <person name="Chen S.E."/>
            <person name="Zhou L.G."/>
            <person name="Ni X.B."/>
            <person name="Tian J.H."/>
            <person name="Sheng Y."/>
            <person name="Liu T."/>
            <person name="Pan Y.S."/>
            <person name="Xia L.Y."/>
            <person name="Li J."/>
            <person name="Zhao F."/>
            <person name="Cao W.C."/>
        </authorList>
    </citation>
    <scope>NUCLEOTIDE SEQUENCE [LARGE SCALE GENOMIC DNA]</scope>
    <source>
        <strain evidence="1">Iper-2018</strain>
    </source>
</reference>
<comment type="caution">
    <text evidence="1">The sequence shown here is derived from an EMBL/GenBank/DDBJ whole genome shotgun (WGS) entry which is preliminary data.</text>
</comment>
<evidence type="ECO:0000313" key="2">
    <source>
        <dbReference type="Proteomes" id="UP000805193"/>
    </source>
</evidence>
<dbReference type="Proteomes" id="UP000805193">
    <property type="component" value="Unassembled WGS sequence"/>
</dbReference>
<dbReference type="EMBL" id="JABSTQ010011139">
    <property type="protein sequence ID" value="KAG0414887.1"/>
    <property type="molecule type" value="Genomic_DNA"/>
</dbReference>
<name>A0AC60P6E7_IXOPE</name>
<sequence>MTLVKILIVALLPQGLLSGSEMCPYWKDILRSPGFAEHVLQVTNMTDLHVGLPPEFGEEDNRLFAEFLKATPISLRIFTHEEGLCNEEICEVSSTELHAVLLVVCRKTVWMEIVLEKFSSYYLYLHGARDKRVVRSVRSNAVIKYLFSSLLVLRRILRRGCGRRHILKTE</sequence>
<evidence type="ECO:0000313" key="1">
    <source>
        <dbReference type="EMBL" id="KAG0414887.1"/>
    </source>
</evidence>